<dbReference type="HOGENOM" id="CLU_775895_0_0_10"/>
<accession>H8KY17</accession>
<keyword evidence="3" id="KW-1185">Reference proteome</keyword>
<dbReference type="eggNOG" id="ENOG503152K">
    <property type="taxonomic scope" value="Bacteria"/>
</dbReference>
<dbReference type="STRING" id="929556.Solca_0630"/>
<evidence type="ECO:0000313" key="3">
    <source>
        <dbReference type="Proteomes" id="UP000007590"/>
    </source>
</evidence>
<keyword evidence="1" id="KW-0175">Coiled coil</keyword>
<dbReference type="AlphaFoldDB" id="H8KY17"/>
<gene>
    <name evidence="2" type="ordered locus">Solca_0630</name>
</gene>
<dbReference type="OrthoDB" id="912496at2"/>
<organism evidence="2 3">
    <name type="scientific">Solitalea canadensis (strain ATCC 29591 / DSM 3403 / JCM 21819 / LMG 8368 / NBRC 15130 / NCIMB 12057 / USAM 9D)</name>
    <name type="common">Flexibacter canadensis</name>
    <dbReference type="NCBI Taxonomy" id="929556"/>
    <lineage>
        <taxon>Bacteria</taxon>
        <taxon>Pseudomonadati</taxon>
        <taxon>Bacteroidota</taxon>
        <taxon>Sphingobacteriia</taxon>
        <taxon>Sphingobacteriales</taxon>
        <taxon>Sphingobacteriaceae</taxon>
        <taxon>Solitalea</taxon>
    </lineage>
</organism>
<feature type="coiled-coil region" evidence="1">
    <location>
        <begin position="311"/>
        <end position="338"/>
    </location>
</feature>
<name>H8KY17_SOLCM</name>
<dbReference type="KEGG" id="scn:Solca_0630"/>
<dbReference type="RefSeq" id="WP_014678983.1">
    <property type="nucleotide sequence ID" value="NC_017770.1"/>
</dbReference>
<sequence length="357" mass="40073">MGKDESYLDAANMNNKVQFITADKKTGTVYVNEIDEAGNNLKTPFKFFDINKQDFEIVSDILFSYKTDFTKISYVGDISLNTTQANEKMYAFDNKIIFTYDKSNINTTYILTLDLNSKQSSLSKISHSDVQFNGLGDIKYNSFIFNKKLFQVSSSYTALKLSIKDLATGNTIKQYEFEENKDIAFKNGPIIQDGSAYDSEPRVLSKSNQLLRKIANSKVAVTANNNNDSTVSVTIGSYQEIKYEGVRFNSGGLPGMGYNGIPIASIGNSITLNVFAAPGLYNFMNNKTTKSAYFKTILHNADFSHITGDTKKSTFDRINDYEDSLENAKSNTMFAQNDGYVYGYYSSETKMYNLVKF</sequence>
<proteinExistence type="predicted"/>
<evidence type="ECO:0000256" key="1">
    <source>
        <dbReference type="SAM" id="Coils"/>
    </source>
</evidence>
<reference evidence="2" key="1">
    <citation type="submission" date="2012-02" db="EMBL/GenBank/DDBJ databases">
        <title>The complete genome of Solitalea canadensis DSM 3403.</title>
        <authorList>
            <consortium name="US DOE Joint Genome Institute (JGI-PGF)"/>
            <person name="Lucas S."/>
            <person name="Copeland A."/>
            <person name="Lapidus A."/>
            <person name="Glavina del Rio T."/>
            <person name="Dalin E."/>
            <person name="Tice H."/>
            <person name="Bruce D."/>
            <person name="Goodwin L."/>
            <person name="Pitluck S."/>
            <person name="Peters L."/>
            <person name="Ovchinnikova G."/>
            <person name="Lu M."/>
            <person name="Kyrpides N."/>
            <person name="Mavromatis K."/>
            <person name="Ivanova N."/>
            <person name="Brettin T."/>
            <person name="Detter J.C."/>
            <person name="Han C."/>
            <person name="Larimer F."/>
            <person name="Land M."/>
            <person name="Hauser L."/>
            <person name="Markowitz V."/>
            <person name="Cheng J.-F."/>
            <person name="Hugenholtz P."/>
            <person name="Woyke T."/>
            <person name="Wu D."/>
            <person name="Spring S."/>
            <person name="Schroeder M."/>
            <person name="Kopitz M."/>
            <person name="Brambilla E."/>
            <person name="Klenk H.-P."/>
            <person name="Eisen J.A."/>
        </authorList>
    </citation>
    <scope>NUCLEOTIDE SEQUENCE</scope>
    <source>
        <strain evidence="2">DSM 3403</strain>
    </source>
</reference>
<evidence type="ECO:0000313" key="2">
    <source>
        <dbReference type="EMBL" id="AFD05755.1"/>
    </source>
</evidence>
<dbReference type="Proteomes" id="UP000007590">
    <property type="component" value="Chromosome"/>
</dbReference>
<dbReference type="EMBL" id="CP003349">
    <property type="protein sequence ID" value="AFD05755.1"/>
    <property type="molecule type" value="Genomic_DNA"/>
</dbReference>
<protein>
    <submittedName>
        <fullName evidence="2">Uncharacterized protein</fullName>
    </submittedName>
</protein>